<sequence>MVDYYTTIKQPGDHHLLVLLLSTTRV</sequence>
<proteinExistence type="predicted"/>
<organism evidence="1">
    <name type="scientific">Rhizophora mucronata</name>
    <name type="common">Asiatic mangrove</name>
    <dbReference type="NCBI Taxonomy" id="61149"/>
    <lineage>
        <taxon>Eukaryota</taxon>
        <taxon>Viridiplantae</taxon>
        <taxon>Streptophyta</taxon>
        <taxon>Embryophyta</taxon>
        <taxon>Tracheophyta</taxon>
        <taxon>Spermatophyta</taxon>
        <taxon>Magnoliopsida</taxon>
        <taxon>eudicotyledons</taxon>
        <taxon>Gunneridae</taxon>
        <taxon>Pentapetalae</taxon>
        <taxon>rosids</taxon>
        <taxon>fabids</taxon>
        <taxon>Malpighiales</taxon>
        <taxon>Rhizophoraceae</taxon>
        <taxon>Rhizophora</taxon>
    </lineage>
</organism>
<dbReference type="EMBL" id="GGEC01082740">
    <property type="protein sequence ID" value="MBX63224.1"/>
    <property type="molecule type" value="Transcribed_RNA"/>
</dbReference>
<reference evidence="1" key="1">
    <citation type="submission" date="2018-02" db="EMBL/GenBank/DDBJ databases">
        <title>Rhizophora mucronata_Transcriptome.</title>
        <authorList>
            <person name="Meera S.P."/>
            <person name="Sreeshan A."/>
            <person name="Augustine A."/>
        </authorList>
    </citation>
    <scope>NUCLEOTIDE SEQUENCE</scope>
    <source>
        <tissue evidence="1">Leaf</tissue>
    </source>
</reference>
<dbReference type="AlphaFoldDB" id="A0A2P2Q8G0"/>
<protein>
    <submittedName>
        <fullName evidence="1">Uncharacterized protein</fullName>
    </submittedName>
</protein>
<accession>A0A2P2Q8G0</accession>
<evidence type="ECO:0000313" key="1">
    <source>
        <dbReference type="EMBL" id="MBX63224.1"/>
    </source>
</evidence>
<name>A0A2P2Q8G0_RHIMU</name>